<sequence>MSSTWILTPFDALFSQAIRQKVVGPGLRSSPSPPPATGACDENKGNHEDQVIELPEKRGVLSPEIEIVARFAPEIDGVLCFETIFPI</sequence>
<evidence type="ECO:0000256" key="1">
    <source>
        <dbReference type="SAM" id="MobiDB-lite"/>
    </source>
</evidence>
<evidence type="ECO:0000313" key="2">
    <source>
        <dbReference type="EMBL" id="KAL3651262.1"/>
    </source>
</evidence>
<comment type="caution">
    <text evidence="2">The sequence shown here is derived from an EMBL/GenBank/DDBJ whole genome shotgun (WGS) entry which is preliminary data.</text>
</comment>
<organism evidence="2 3">
    <name type="scientific">Castilleja foliolosa</name>
    <dbReference type="NCBI Taxonomy" id="1961234"/>
    <lineage>
        <taxon>Eukaryota</taxon>
        <taxon>Viridiplantae</taxon>
        <taxon>Streptophyta</taxon>
        <taxon>Embryophyta</taxon>
        <taxon>Tracheophyta</taxon>
        <taxon>Spermatophyta</taxon>
        <taxon>Magnoliopsida</taxon>
        <taxon>eudicotyledons</taxon>
        <taxon>Gunneridae</taxon>
        <taxon>Pentapetalae</taxon>
        <taxon>asterids</taxon>
        <taxon>lamiids</taxon>
        <taxon>Lamiales</taxon>
        <taxon>Orobanchaceae</taxon>
        <taxon>Pedicularideae</taxon>
        <taxon>Castillejinae</taxon>
        <taxon>Castilleja</taxon>
    </lineage>
</organism>
<dbReference type="EMBL" id="JAVIJP010000006">
    <property type="protein sequence ID" value="KAL3651262.1"/>
    <property type="molecule type" value="Genomic_DNA"/>
</dbReference>
<reference evidence="3" key="1">
    <citation type="journal article" date="2024" name="IScience">
        <title>Strigolactones Initiate the Formation of Haustorium-like Structures in Castilleja.</title>
        <authorList>
            <person name="Buerger M."/>
            <person name="Peterson D."/>
            <person name="Chory J."/>
        </authorList>
    </citation>
    <scope>NUCLEOTIDE SEQUENCE [LARGE SCALE GENOMIC DNA]</scope>
</reference>
<accession>A0ABD3EC01</accession>
<gene>
    <name evidence="2" type="ORF">CASFOL_004264</name>
</gene>
<proteinExistence type="predicted"/>
<keyword evidence="3" id="KW-1185">Reference proteome</keyword>
<feature type="region of interest" description="Disordered" evidence="1">
    <location>
        <begin position="24"/>
        <end position="45"/>
    </location>
</feature>
<dbReference type="AlphaFoldDB" id="A0ABD3EC01"/>
<dbReference type="Proteomes" id="UP001632038">
    <property type="component" value="Unassembled WGS sequence"/>
</dbReference>
<evidence type="ECO:0000313" key="3">
    <source>
        <dbReference type="Proteomes" id="UP001632038"/>
    </source>
</evidence>
<name>A0ABD3EC01_9LAMI</name>
<protein>
    <submittedName>
        <fullName evidence="2">Uncharacterized protein</fullName>
    </submittedName>
</protein>